<reference evidence="10" key="1">
    <citation type="submission" date="2020-11" db="EMBL/GenBank/DDBJ databases">
        <title>Sequencing the genomes of 1000 actinobacteria strains.</title>
        <authorList>
            <person name="Klenk H.-P."/>
        </authorList>
    </citation>
    <scope>NUCLEOTIDE SEQUENCE</scope>
    <source>
        <strain evidence="10">DSM 45632</strain>
    </source>
</reference>
<dbReference type="PANTHER" id="PTHR43033:SF1">
    <property type="entry name" value="TRNA(ILE)-LYSIDINE SYNTHASE-RELATED"/>
    <property type="match status" value="1"/>
</dbReference>
<dbReference type="GO" id="GO:0006400">
    <property type="term" value="P:tRNA modification"/>
    <property type="evidence" value="ECO:0007669"/>
    <property type="project" value="UniProtKB-UniRule"/>
</dbReference>
<dbReference type="Proteomes" id="UP000658613">
    <property type="component" value="Unassembled WGS sequence"/>
</dbReference>
<evidence type="ECO:0000256" key="1">
    <source>
        <dbReference type="ARBA" id="ARBA00022490"/>
    </source>
</evidence>
<feature type="binding site" evidence="7">
    <location>
        <begin position="13"/>
        <end position="18"/>
    </location>
    <ligand>
        <name>ATP</name>
        <dbReference type="ChEBI" id="CHEBI:30616"/>
    </ligand>
</feature>
<evidence type="ECO:0000259" key="9">
    <source>
        <dbReference type="Pfam" id="PF09179"/>
    </source>
</evidence>
<keyword evidence="5 7" id="KW-0067">ATP-binding</keyword>
<keyword evidence="11" id="KW-1185">Reference proteome</keyword>
<dbReference type="HAMAP" id="MF_01161">
    <property type="entry name" value="tRNA_Ile_lys_synt"/>
    <property type="match status" value="1"/>
</dbReference>
<keyword evidence="1 7" id="KW-0963">Cytoplasm</keyword>
<dbReference type="Pfam" id="PF09179">
    <property type="entry name" value="TilS"/>
    <property type="match status" value="1"/>
</dbReference>
<comment type="catalytic activity">
    <reaction evidence="6 7">
        <text>cytidine(34) in tRNA(Ile2) + L-lysine + ATP = lysidine(34) in tRNA(Ile2) + AMP + diphosphate + H(+)</text>
        <dbReference type="Rhea" id="RHEA:43744"/>
        <dbReference type="Rhea" id="RHEA-COMP:10625"/>
        <dbReference type="Rhea" id="RHEA-COMP:10670"/>
        <dbReference type="ChEBI" id="CHEBI:15378"/>
        <dbReference type="ChEBI" id="CHEBI:30616"/>
        <dbReference type="ChEBI" id="CHEBI:32551"/>
        <dbReference type="ChEBI" id="CHEBI:33019"/>
        <dbReference type="ChEBI" id="CHEBI:82748"/>
        <dbReference type="ChEBI" id="CHEBI:83665"/>
        <dbReference type="ChEBI" id="CHEBI:456215"/>
        <dbReference type="EC" id="6.3.4.19"/>
    </reaction>
</comment>
<feature type="domain" description="tRNA(Ile)-lysidine/2-thiocytidine synthase N-terminal" evidence="8">
    <location>
        <begin position="9"/>
        <end position="206"/>
    </location>
</feature>
<dbReference type="PANTHER" id="PTHR43033">
    <property type="entry name" value="TRNA(ILE)-LYSIDINE SYNTHASE-RELATED"/>
    <property type="match status" value="1"/>
</dbReference>
<evidence type="ECO:0000256" key="6">
    <source>
        <dbReference type="ARBA" id="ARBA00048539"/>
    </source>
</evidence>
<dbReference type="InterPro" id="IPR015262">
    <property type="entry name" value="tRNA_Ile_lys_synt_subst-bd"/>
</dbReference>
<evidence type="ECO:0000256" key="7">
    <source>
        <dbReference type="HAMAP-Rule" id="MF_01161"/>
    </source>
</evidence>
<evidence type="ECO:0000256" key="3">
    <source>
        <dbReference type="ARBA" id="ARBA00022694"/>
    </source>
</evidence>
<dbReference type="EMBL" id="JADOUE010000001">
    <property type="protein sequence ID" value="MBG6122352.1"/>
    <property type="molecule type" value="Genomic_DNA"/>
</dbReference>
<dbReference type="Pfam" id="PF01171">
    <property type="entry name" value="ATP_bind_3"/>
    <property type="match status" value="1"/>
</dbReference>
<dbReference type="InterPro" id="IPR012094">
    <property type="entry name" value="tRNA_Ile_lys_synt"/>
</dbReference>
<dbReference type="GO" id="GO:0005737">
    <property type="term" value="C:cytoplasm"/>
    <property type="evidence" value="ECO:0007669"/>
    <property type="project" value="UniProtKB-SubCell"/>
</dbReference>
<evidence type="ECO:0000313" key="11">
    <source>
        <dbReference type="Proteomes" id="UP000658613"/>
    </source>
</evidence>
<keyword evidence="3 7" id="KW-0819">tRNA processing</keyword>
<comment type="function">
    <text evidence="7">Ligates lysine onto the cytidine present at position 34 of the AUA codon-specific tRNA(Ile) that contains the anticodon CAU, in an ATP-dependent manner. Cytidine is converted to lysidine, thus changing the amino acid specificity of the tRNA from methionine to isoleucine.</text>
</comment>
<dbReference type="EC" id="6.3.4.19" evidence="7"/>
<dbReference type="SUPFAM" id="SSF52402">
    <property type="entry name" value="Adenine nucleotide alpha hydrolases-like"/>
    <property type="match status" value="1"/>
</dbReference>
<comment type="domain">
    <text evidence="7">The N-terminal region contains the highly conserved SGGXDS motif, predicted to be a P-loop motif involved in ATP binding.</text>
</comment>
<organism evidence="10 11">
    <name type="scientific">Corynebacterium aquatimens</name>
    <dbReference type="NCBI Taxonomy" id="1190508"/>
    <lineage>
        <taxon>Bacteria</taxon>
        <taxon>Bacillati</taxon>
        <taxon>Actinomycetota</taxon>
        <taxon>Actinomycetes</taxon>
        <taxon>Mycobacteriales</taxon>
        <taxon>Corynebacteriaceae</taxon>
        <taxon>Corynebacterium</taxon>
    </lineage>
</organism>
<dbReference type="Gene3D" id="3.40.50.620">
    <property type="entry name" value="HUPs"/>
    <property type="match status" value="1"/>
</dbReference>
<gene>
    <name evidence="7" type="primary">tilS</name>
    <name evidence="10" type="ORF">IW254_001321</name>
</gene>
<dbReference type="GO" id="GO:0005524">
    <property type="term" value="F:ATP binding"/>
    <property type="evidence" value="ECO:0007669"/>
    <property type="project" value="UniProtKB-UniRule"/>
</dbReference>
<dbReference type="InterPro" id="IPR014729">
    <property type="entry name" value="Rossmann-like_a/b/a_fold"/>
</dbReference>
<dbReference type="AlphaFoldDB" id="A0A931GST2"/>
<evidence type="ECO:0000256" key="2">
    <source>
        <dbReference type="ARBA" id="ARBA00022598"/>
    </source>
</evidence>
<accession>A0A931GST2</accession>
<evidence type="ECO:0000256" key="4">
    <source>
        <dbReference type="ARBA" id="ARBA00022741"/>
    </source>
</evidence>
<dbReference type="CDD" id="cd01992">
    <property type="entry name" value="TilS_N"/>
    <property type="match status" value="1"/>
</dbReference>
<protein>
    <recommendedName>
        <fullName evidence="7">tRNA(Ile)-lysidine synthase</fullName>
        <ecNumber evidence="7">6.3.4.19</ecNumber>
    </recommendedName>
    <alternativeName>
        <fullName evidence="7">tRNA(Ile)-2-lysyl-cytidine synthase</fullName>
    </alternativeName>
    <alternativeName>
        <fullName evidence="7">tRNA(Ile)-lysidine synthetase</fullName>
    </alternativeName>
</protein>
<evidence type="ECO:0000259" key="8">
    <source>
        <dbReference type="Pfam" id="PF01171"/>
    </source>
</evidence>
<name>A0A931GST2_9CORY</name>
<feature type="domain" description="tRNA(Ile)-lysidine synthase substrate-binding" evidence="9">
    <location>
        <begin position="248"/>
        <end position="311"/>
    </location>
</feature>
<comment type="subcellular location">
    <subcellularLocation>
        <location evidence="7">Cytoplasm</location>
    </subcellularLocation>
</comment>
<dbReference type="InterPro" id="IPR012795">
    <property type="entry name" value="tRNA_Ile_lys_synt_N"/>
</dbReference>
<evidence type="ECO:0000313" key="10">
    <source>
        <dbReference type="EMBL" id="MBG6122352.1"/>
    </source>
</evidence>
<dbReference type="InterPro" id="IPR011063">
    <property type="entry name" value="TilS/TtcA_N"/>
</dbReference>
<comment type="similarity">
    <text evidence="7">Belongs to the tRNA(Ile)-lysidine synthase family.</text>
</comment>
<proteinExistence type="inferred from homology"/>
<dbReference type="NCBIfam" id="TIGR02432">
    <property type="entry name" value="lysidine_TilS_N"/>
    <property type="match status" value="1"/>
</dbReference>
<keyword evidence="4 7" id="KW-0547">Nucleotide-binding</keyword>
<sequence length="316" mass="33189">MRPLTHPAIIGLSGGPDSLALLAAAAAEGKDVRAVVIDHGLQPGSGEVAQHACEQAERLGVPAEVIAVEVPAAPGESLEALARTARYEALARAATQHTAEARTATPPPAARDIWVAHTMDDHAETLLLGALRGNPAAMASIGEVPAAGIGGLHSGWDVHSAPRLVRPFLGIRRADTVGACDELGLEPWHDPMNQDPSFRRVAVRKQVVPQLSELIGGDAVPALAAAASRIVADRELLDLLIDVSPTTDCASLAADPAPVRRRRLLAWLRAEGITVTGSQLSDIERLCTNWHGQGPVTLRQGAVVMRIDGQLHLHST</sequence>
<comment type="caution">
    <text evidence="10">The sequence shown here is derived from an EMBL/GenBank/DDBJ whole genome shotgun (WGS) entry which is preliminary data.</text>
</comment>
<keyword evidence="2 7" id="KW-0436">Ligase</keyword>
<evidence type="ECO:0000256" key="5">
    <source>
        <dbReference type="ARBA" id="ARBA00022840"/>
    </source>
</evidence>
<dbReference type="GO" id="GO:0032267">
    <property type="term" value="F:tRNA(Ile)-lysidine synthase activity"/>
    <property type="evidence" value="ECO:0007669"/>
    <property type="project" value="UniProtKB-EC"/>
</dbReference>